<dbReference type="GO" id="GO:0003677">
    <property type="term" value="F:DNA binding"/>
    <property type="evidence" value="ECO:0007669"/>
    <property type="project" value="UniProtKB-KW"/>
</dbReference>
<dbReference type="GO" id="GO:0003700">
    <property type="term" value="F:DNA-binding transcription factor activity"/>
    <property type="evidence" value="ECO:0007669"/>
    <property type="project" value="InterPro"/>
</dbReference>
<comment type="similarity">
    <text evidence="1">In the C-terminal section; belongs to the class-I pyridoxal-phosphate-dependent aminotransferase family.</text>
</comment>
<dbReference type="PANTHER" id="PTHR46577">
    <property type="entry name" value="HTH-TYPE TRANSCRIPTIONAL REGULATORY PROTEIN GABR"/>
    <property type="match status" value="1"/>
</dbReference>
<evidence type="ECO:0000256" key="1">
    <source>
        <dbReference type="ARBA" id="ARBA00005384"/>
    </source>
</evidence>
<dbReference type="InterPro" id="IPR004839">
    <property type="entry name" value="Aminotransferase_I/II_large"/>
</dbReference>
<dbReference type="PANTHER" id="PTHR46577:SF1">
    <property type="entry name" value="HTH-TYPE TRANSCRIPTIONAL REGULATORY PROTEIN GABR"/>
    <property type="match status" value="1"/>
</dbReference>
<dbReference type="RefSeq" id="WP_039396377.1">
    <property type="nucleotide sequence ID" value="NZ_JTDK01000006.1"/>
</dbReference>
<dbReference type="Gene3D" id="1.10.10.10">
    <property type="entry name" value="Winged helix-like DNA-binding domain superfamily/Winged helix DNA-binding domain"/>
    <property type="match status" value="1"/>
</dbReference>
<dbReference type="InterPro" id="IPR015424">
    <property type="entry name" value="PyrdxlP-dep_Trfase"/>
</dbReference>
<dbReference type="InterPro" id="IPR051446">
    <property type="entry name" value="HTH_trans_reg/aminotransferase"/>
</dbReference>
<dbReference type="CDD" id="cd07377">
    <property type="entry name" value="WHTH_GntR"/>
    <property type="match status" value="1"/>
</dbReference>
<organism evidence="7 8">
    <name type="scientific">Microbacterium mangrovi</name>
    <dbReference type="NCBI Taxonomy" id="1348253"/>
    <lineage>
        <taxon>Bacteria</taxon>
        <taxon>Bacillati</taxon>
        <taxon>Actinomycetota</taxon>
        <taxon>Actinomycetes</taxon>
        <taxon>Micrococcales</taxon>
        <taxon>Microbacteriaceae</taxon>
        <taxon>Microbacterium</taxon>
    </lineage>
</organism>
<keyword evidence="4" id="KW-0238">DNA-binding</keyword>
<dbReference type="InterPro" id="IPR036388">
    <property type="entry name" value="WH-like_DNA-bd_sf"/>
</dbReference>
<keyword evidence="5" id="KW-0804">Transcription</keyword>
<dbReference type="Proteomes" id="UP000031030">
    <property type="component" value="Unassembled WGS sequence"/>
</dbReference>
<protein>
    <submittedName>
        <fullName evidence="7">MocR family transcriptional regulator</fullName>
    </submittedName>
</protein>
<dbReference type="EMBL" id="JTDK01000006">
    <property type="protein sequence ID" value="KHK98231.1"/>
    <property type="molecule type" value="Genomic_DNA"/>
</dbReference>
<reference evidence="7 8" key="1">
    <citation type="submission" date="2014-11" db="EMBL/GenBank/DDBJ databases">
        <title>Genome sequence of Microbacterium mangrovi MUSC 115(T).</title>
        <authorList>
            <person name="Lee L.-H."/>
        </authorList>
    </citation>
    <scope>NUCLEOTIDE SEQUENCE [LARGE SCALE GENOMIC DNA]</scope>
    <source>
        <strain evidence="7 8">MUSC 115</strain>
    </source>
</reference>
<dbReference type="SMART" id="SM00345">
    <property type="entry name" value="HTH_GNTR"/>
    <property type="match status" value="1"/>
</dbReference>
<comment type="caution">
    <text evidence="7">The sequence shown here is derived from an EMBL/GenBank/DDBJ whole genome shotgun (WGS) entry which is preliminary data.</text>
</comment>
<dbReference type="PRINTS" id="PR00035">
    <property type="entry name" value="HTHGNTR"/>
</dbReference>
<dbReference type="InterPro" id="IPR036390">
    <property type="entry name" value="WH_DNA-bd_sf"/>
</dbReference>
<dbReference type="STRING" id="1348253.LK09_04050"/>
<evidence type="ECO:0000256" key="5">
    <source>
        <dbReference type="ARBA" id="ARBA00023163"/>
    </source>
</evidence>
<feature type="domain" description="HTH gntR-type" evidence="6">
    <location>
        <begin position="21"/>
        <end position="89"/>
    </location>
</feature>
<dbReference type="Gene3D" id="3.40.640.10">
    <property type="entry name" value="Type I PLP-dependent aspartate aminotransferase-like (Major domain)"/>
    <property type="match status" value="1"/>
</dbReference>
<keyword evidence="2" id="KW-0663">Pyridoxal phosphate</keyword>
<dbReference type="OrthoDB" id="199743at2"/>
<evidence type="ECO:0000256" key="4">
    <source>
        <dbReference type="ARBA" id="ARBA00023125"/>
    </source>
</evidence>
<dbReference type="InterPro" id="IPR015421">
    <property type="entry name" value="PyrdxlP-dep_Trfase_major"/>
</dbReference>
<sequence>MNSQLSARALATMLGIWRLREPAYEALADAVRLLCLDGRIVARTGLPAERELAAELRVSRTTVASAYQSLRESGHIESRRGAGSVTLPATQRTVDFGSPREGIDLQRACPPAWPGLAALAAEVMQNATTFIGQAGYDMIGSENLRTAIADRYTQRGLPTTPDEILVTNGAQAAIHLIAAVMVGRADRVAIETPTYPHAADALRAAGARLVPLPVSSESGWDLDQAEQVFARTQPTLAYLMPVFQNPTGRSMSLEEREAFVDAAGRSGTVLVVDETTAELSTDDRPLPGPMLSDGICEIIHLGSLGKTVWGGLRVGWIRAAPDILSRLVANRPAFDLGTPDLDQAISALAIRRMDDILPQRHALLRAGRDALVDRLATALPTWRATVPDGGVSLWVDLGAPVSSALVVAAHAQGVHLTAGSRFGIGGGHDARLRIPFTATPDELRAAVEVLAEVWPDVSKRAGLAVRGAAPVDAVV</sequence>
<dbReference type="Pfam" id="PF00392">
    <property type="entry name" value="GntR"/>
    <property type="match status" value="1"/>
</dbReference>
<dbReference type="AlphaFoldDB" id="A0A0B2A9E4"/>
<evidence type="ECO:0000259" key="6">
    <source>
        <dbReference type="PROSITE" id="PS50949"/>
    </source>
</evidence>
<evidence type="ECO:0000256" key="2">
    <source>
        <dbReference type="ARBA" id="ARBA00022898"/>
    </source>
</evidence>
<dbReference type="Pfam" id="PF00155">
    <property type="entry name" value="Aminotran_1_2"/>
    <property type="match status" value="1"/>
</dbReference>
<gene>
    <name evidence="7" type="ORF">LK09_04050</name>
</gene>
<evidence type="ECO:0000256" key="3">
    <source>
        <dbReference type="ARBA" id="ARBA00023015"/>
    </source>
</evidence>
<evidence type="ECO:0000313" key="7">
    <source>
        <dbReference type="EMBL" id="KHK98231.1"/>
    </source>
</evidence>
<dbReference type="CDD" id="cd00609">
    <property type="entry name" value="AAT_like"/>
    <property type="match status" value="1"/>
</dbReference>
<dbReference type="PROSITE" id="PS50949">
    <property type="entry name" value="HTH_GNTR"/>
    <property type="match status" value="1"/>
</dbReference>
<name>A0A0B2A9E4_9MICO</name>
<evidence type="ECO:0000313" key="8">
    <source>
        <dbReference type="Proteomes" id="UP000031030"/>
    </source>
</evidence>
<keyword evidence="3" id="KW-0805">Transcription regulation</keyword>
<dbReference type="GO" id="GO:0030170">
    <property type="term" value="F:pyridoxal phosphate binding"/>
    <property type="evidence" value="ECO:0007669"/>
    <property type="project" value="InterPro"/>
</dbReference>
<dbReference type="SUPFAM" id="SSF53383">
    <property type="entry name" value="PLP-dependent transferases"/>
    <property type="match status" value="1"/>
</dbReference>
<dbReference type="InterPro" id="IPR000524">
    <property type="entry name" value="Tscrpt_reg_HTH_GntR"/>
</dbReference>
<accession>A0A0B2A9E4</accession>
<dbReference type="SUPFAM" id="SSF46785">
    <property type="entry name" value="Winged helix' DNA-binding domain"/>
    <property type="match status" value="1"/>
</dbReference>
<keyword evidence="8" id="KW-1185">Reference proteome</keyword>
<proteinExistence type="inferred from homology"/>